<accession>A0ABP9Y1U4</accession>
<organism evidence="2 3">
    <name type="scientific">Helicostylum pulchrum</name>
    <dbReference type="NCBI Taxonomy" id="562976"/>
    <lineage>
        <taxon>Eukaryota</taxon>
        <taxon>Fungi</taxon>
        <taxon>Fungi incertae sedis</taxon>
        <taxon>Mucoromycota</taxon>
        <taxon>Mucoromycotina</taxon>
        <taxon>Mucoromycetes</taxon>
        <taxon>Mucorales</taxon>
        <taxon>Mucorineae</taxon>
        <taxon>Mucoraceae</taxon>
        <taxon>Helicostylum</taxon>
    </lineage>
</organism>
<name>A0ABP9Y1U4_9FUNG</name>
<dbReference type="Proteomes" id="UP001476247">
    <property type="component" value="Unassembled WGS sequence"/>
</dbReference>
<feature type="region of interest" description="Disordered" evidence="1">
    <location>
        <begin position="78"/>
        <end position="121"/>
    </location>
</feature>
<reference evidence="2 3" key="1">
    <citation type="submission" date="2024-04" db="EMBL/GenBank/DDBJ databases">
        <title>genome sequences of Mucor flavus KT1a and Helicostylum pulchrum KT1b strains isolation_sourced from the surface of a dry-aged beef.</title>
        <authorList>
            <person name="Toyotome T."/>
            <person name="Hosono M."/>
            <person name="Torimaru M."/>
            <person name="Fukuda K."/>
            <person name="Mikami N."/>
        </authorList>
    </citation>
    <scope>NUCLEOTIDE SEQUENCE [LARGE SCALE GENOMIC DNA]</scope>
    <source>
        <strain evidence="2 3">KT1b</strain>
    </source>
</reference>
<proteinExistence type="predicted"/>
<feature type="compositionally biased region" description="Polar residues" evidence="1">
    <location>
        <begin position="84"/>
        <end position="98"/>
    </location>
</feature>
<sequence>MTDKKCENPDILTLGQASCLVLGLPPSIENRKKSKEIIEDSKIVEVSYKRRGDPFEPFLIGKKVKYTNPFLYKSYDVTPPPSPKSSSNDHISIASTGSNEEETVDLTSQEDESKKKETSDLSVLSEKTKDYASSSSRKDEPLDKKLVLEFLKSIFTAERPNEVHKYNFIWIDEKIQLEIVKSEFYLDSLTAANLETWIAESGIFGSRMKRILNQTPQFGRYLYMLKRKYRSDTTTF</sequence>
<keyword evidence="3" id="KW-1185">Reference proteome</keyword>
<dbReference type="EMBL" id="BAABUJ010000017">
    <property type="protein sequence ID" value="GAA5800961.1"/>
    <property type="molecule type" value="Genomic_DNA"/>
</dbReference>
<evidence type="ECO:0000313" key="2">
    <source>
        <dbReference type="EMBL" id="GAA5800961.1"/>
    </source>
</evidence>
<evidence type="ECO:0000256" key="1">
    <source>
        <dbReference type="SAM" id="MobiDB-lite"/>
    </source>
</evidence>
<comment type="caution">
    <text evidence="2">The sequence shown here is derived from an EMBL/GenBank/DDBJ whole genome shotgun (WGS) entry which is preliminary data.</text>
</comment>
<gene>
    <name evidence="2" type="ORF">HPULCUR_006401</name>
</gene>
<protein>
    <submittedName>
        <fullName evidence="2">Uncharacterized protein</fullName>
    </submittedName>
</protein>
<evidence type="ECO:0000313" key="3">
    <source>
        <dbReference type="Proteomes" id="UP001476247"/>
    </source>
</evidence>
<feature type="compositionally biased region" description="Acidic residues" evidence="1">
    <location>
        <begin position="99"/>
        <end position="110"/>
    </location>
</feature>